<name>A0A345CZK4_9GAMM</name>
<keyword evidence="1 2" id="KW-0732">Signal</keyword>
<evidence type="ECO:0000256" key="2">
    <source>
        <dbReference type="SAM" id="SignalP"/>
    </source>
</evidence>
<evidence type="ECO:0000313" key="4">
    <source>
        <dbReference type="Proteomes" id="UP000264980"/>
    </source>
</evidence>
<accession>A0A345CZK4</accession>
<evidence type="ECO:0000313" key="3">
    <source>
        <dbReference type="EMBL" id="AXF78871.1"/>
    </source>
</evidence>
<feature type="chain" id="PRO_5016740356" evidence="2">
    <location>
        <begin position="25"/>
        <end position="238"/>
    </location>
</feature>
<dbReference type="InterPro" id="IPR036908">
    <property type="entry name" value="RlpA-like_sf"/>
</dbReference>
<dbReference type="NCBIfam" id="NF041144">
    <property type="entry name" value="expansin_EXLX1"/>
    <property type="match status" value="1"/>
</dbReference>
<dbReference type="RefSeq" id="WP_233479510.1">
    <property type="nucleotide sequence ID" value="NZ_CP089934.1"/>
</dbReference>
<dbReference type="AlphaFoldDB" id="A0A345CZK4"/>
<dbReference type="InterPro" id="IPR049818">
    <property type="entry name" value="Expansin_EXLX1-like"/>
</dbReference>
<dbReference type="CDD" id="cd22272">
    <property type="entry name" value="DPBB_EXLX1-like"/>
    <property type="match status" value="1"/>
</dbReference>
<dbReference type="InterPro" id="IPR036749">
    <property type="entry name" value="Expansin_CBD_sf"/>
</dbReference>
<gene>
    <name evidence="3" type="ORF">AV903_20120</name>
</gene>
<dbReference type="PANTHER" id="PTHR31836">
    <property type="match status" value="1"/>
</dbReference>
<dbReference type="PANTHER" id="PTHR31836:SF21">
    <property type="entry name" value="EXPANSIN-LIKE PROTEIN 7"/>
    <property type="match status" value="1"/>
</dbReference>
<protein>
    <submittedName>
        <fullName evidence="3">Expansin-YoaJ</fullName>
    </submittedName>
</protein>
<dbReference type="EMBL" id="CP013970">
    <property type="protein sequence ID" value="AXF78871.1"/>
    <property type="molecule type" value="Genomic_DNA"/>
</dbReference>
<organism evidence="3 4">
    <name type="scientific">Erwinia tracheiphila</name>
    <dbReference type="NCBI Taxonomy" id="65700"/>
    <lineage>
        <taxon>Bacteria</taxon>
        <taxon>Pseudomonadati</taxon>
        <taxon>Pseudomonadota</taxon>
        <taxon>Gammaproteobacteria</taxon>
        <taxon>Enterobacterales</taxon>
        <taxon>Erwiniaceae</taxon>
        <taxon>Erwinia</taxon>
    </lineage>
</organism>
<dbReference type="SUPFAM" id="SSF50685">
    <property type="entry name" value="Barwin-like endoglucanases"/>
    <property type="match status" value="1"/>
</dbReference>
<reference evidence="3 4" key="1">
    <citation type="submission" date="2016-01" db="EMBL/GenBank/DDBJ databases">
        <authorList>
            <person name="Oliw E.H."/>
        </authorList>
    </citation>
    <scope>NUCLEOTIDE SEQUENCE [LARGE SCALE GENOMIC DNA]</scope>
    <source>
        <strain evidence="3 4">MDcuke</strain>
    </source>
</reference>
<dbReference type="SUPFAM" id="SSF49590">
    <property type="entry name" value="PHL pollen allergen"/>
    <property type="match status" value="1"/>
</dbReference>
<dbReference type="Proteomes" id="UP000264980">
    <property type="component" value="Chromosome"/>
</dbReference>
<dbReference type="Gene3D" id="2.60.40.760">
    <property type="entry name" value="Expansin, cellulose-binding-like domain"/>
    <property type="match status" value="1"/>
</dbReference>
<evidence type="ECO:0000256" key="1">
    <source>
        <dbReference type="ARBA" id="ARBA00022729"/>
    </source>
</evidence>
<proteinExistence type="predicted"/>
<sequence>MTKITPICAVLTLGLTLSSTLAQAADAIWSKNKVCRGYATETGSGYSGGALLLDPIPAGMNIAALSPYQLNSGGIRASLAGAWLQVTGPVGSINVYVTDLYPEGKSCALDLSPGAFKKISGIPPGWVDNIHWKVIPGPYEGPVLYRIKEGSTIYWAAIQVRRTRYPVVSMDYYELGHWIRANKTDYNHFILNKTGPGNIKIRYRDIYGHQLSDYIPDGVLNKESSKVKIIPGRVQFPL</sequence>
<dbReference type="Gene3D" id="2.40.40.10">
    <property type="entry name" value="RlpA-like domain"/>
    <property type="match status" value="1"/>
</dbReference>
<feature type="signal peptide" evidence="2">
    <location>
        <begin position="1"/>
        <end position="24"/>
    </location>
</feature>
<dbReference type="InterPro" id="IPR051477">
    <property type="entry name" value="Expansin_CellWall"/>
</dbReference>